<dbReference type="Pfam" id="PF00324">
    <property type="entry name" value="AA_permease"/>
    <property type="match status" value="1"/>
</dbReference>
<comment type="subcellular location">
    <subcellularLocation>
        <location evidence="1">Membrane</location>
        <topology evidence="1">Multi-pass membrane protein</topology>
    </subcellularLocation>
</comment>
<name>A0A0D1WI76_ANEMI</name>
<dbReference type="Proteomes" id="UP000182836">
    <property type="component" value="Unassembled WGS sequence"/>
</dbReference>
<feature type="transmembrane region" description="Helical" evidence="7">
    <location>
        <begin position="246"/>
        <end position="267"/>
    </location>
</feature>
<dbReference type="InterPro" id="IPR004841">
    <property type="entry name" value="AA-permease/SLC12A_dom"/>
</dbReference>
<dbReference type="PANTHER" id="PTHR43495:SF5">
    <property type="entry name" value="GAMMA-AMINOBUTYRIC ACID PERMEASE"/>
    <property type="match status" value="1"/>
</dbReference>
<gene>
    <name evidence="9" type="ORF">AF333_11500</name>
    <name evidence="10" type="ORF">SAMN04487909_113128</name>
</gene>
<feature type="transmembrane region" description="Helical" evidence="7">
    <location>
        <begin position="409"/>
        <end position="430"/>
    </location>
</feature>
<feature type="transmembrane region" description="Helical" evidence="7">
    <location>
        <begin position="52"/>
        <end position="73"/>
    </location>
</feature>
<dbReference type="Proteomes" id="UP000037269">
    <property type="component" value="Unassembled WGS sequence"/>
</dbReference>
<proteinExistence type="predicted"/>
<feature type="transmembrane region" description="Helical" evidence="7">
    <location>
        <begin position="200"/>
        <end position="219"/>
    </location>
</feature>
<dbReference type="PANTHER" id="PTHR43495">
    <property type="entry name" value="GABA PERMEASE"/>
    <property type="match status" value="1"/>
</dbReference>
<dbReference type="GO" id="GO:0055085">
    <property type="term" value="P:transmembrane transport"/>
    <property type="evidence" value="ECO:0007669"/>
    <property type="project" value="InterPro"/>
</dbReference>
<evidence type="ECO:0000256" key="1">
    <source>
        <dbReference type="ARBA" id="ARBA00004141"/>
    </source>
</evidence>
<feature type="transmembrane region" description="Helical" evidence="7">
    <location>
        <begin position="21"/>
        <end position="40"/>
    </location>
</feature>
<dbReference type="GO" id="GO:0006865">
    <property type="term" value="P:amino acid transport"/>
    <property type="evidence" value="ECO:0007669"/>
    <property type="project" value="UniProtKB-KW"/>
</dbReference>
<evidence type="ECO:0000256" key="3">
    <source>
        <dbReference type="ARBA" id="ARBA00022692"/>
    </source>
</evidence>
<feature type="transmembrane region" description="Helical" evidence="7">
    <location>
        <begin position="123"/>
        <end position="144"/>
    </location>
</feature>
<feature type="transmembrane region" description="Helical" evidence="7">
    <location>
        <begin position="337"/>
        <end position="358"/>
    </location>
</feature>
<dbReference type="EMBL" id="LGUG01000004">
    <property type="protein sequence ID" value="KON96019.1"/>
    <property type="molecule type" value="Genomic_DNA"/>
</dbReference>
<evidence type="ECO:0000256" key="2">
    <source>
        <dbReference type="ARBA" id="ARBA00022448"/>
    </source>
</evidence>
<sequence length="480" mass="52527">MKSKQDNHSAELQRSMKSRHLFMLSLGGVIGTGLFLGSGATLNGAGPGGAVIAYLFGGLIMYLVMVCLGELAVAMPITGSFQVYATKYIGPATGFTLGWMYWLSWATTVGLEFTAAGMVMKRWFPSVPIWVWCILFIVLLFSLNALTTKSFAETEYWFAGIKVSAVVAFILIGGAAMFGFLDMNGKQAPLFSNFINNGGFFPNGFSAVFITMMAVVFSFQGSELMGIAAGESENPQKTIPKAIRSIIFRVLIFYVLAIIVIAALIPWKQAGLVESPFVAVFDSVGIPYAADIMNFVILTALLSVGNSGLYVCTRMLWSFSRSGIAHPVFGKLNARGVPFNALLISLSFALLSLLTSVIAAETLFVVLLSVTGMAGTLTWMSIALSQYNFRKRLIKSGDHVDELKYKVPFFPLIPILCFVLCTSLLVFMAFDPAQRSSLLFGLGCMGLCYMYYYLRYKRNDKHAISFKEDNSADLFLKEKA</sequence>
<keyword evidence="3 7" id="KW-0812">Transmembrane</keyword>
<evidence type="ECO:0000256" key="6">
    <source>
        <dbReference type="ARBA" id="ARBA00023136"/>
    </source>
</evidence>
<keyword evidence="2" id="KW-0813">Transport</keyword>
<evidence type="ECO:0000313" key="9">
    <source>
        <dbReference type="EMBL" id="KON96019.1"/>
    </source>
</evidence>
<evidence type="ECO:0000259" key="8">
    <source>
        <dbReference type="Pfam" id="PF00324"/>
    </source>
</evidence>
<feature type="transmembrane region" description="Helical" evidence="7">
    <location>
        <begin position="364"/>
        <end position="389"/>
    </location>
</feature>
<keyword evidence="4" id="KW-0029">Amino-acid transport</keyword>
<dbReference type="EMBL" id="FNED01000013">
    <property type="protein sequence ID" value="SDJ20148.1"/>
    <property type="molecule type" value="Genomic_DNA"/>
</dbReference>
<dbReference type="OrthoDB" id="9780162at2"/>
<evidence type="ECO:0000256" key="5">
    <source>
        <dbReference type="ARBA" id="ARBA00022989"/>
    </source>
</evidence>
<dbReference type="FunFam" id="1.20.1740.10:FF:000001">
    <property type="entry name" value="Amino acid permease"/>
    <property type="match status" value="1"/>
</dbReference>
<reference evidence="9 11" key="1">
    <citation type="submission" date="2015-07" db="EMBL/GenBank/DDBJ databases">
        <title>Fjat-14205 dsm 2895.</title>
        <authorList>
            <person name="Liu B."/>
            <person name="Wang J."/>
            <person name="Zhu Y."/>
            <person name="Liu G."/>
            <person name="Chen Q."/>
            <person name="Chen Z."/>
            <person name="Lan J."/>
            <person name="Che J."/>
            <person name="Ge C."/>
            <person name="Shi H."/>
            <person name="Pan Z."/>
            <person name="Liu X."/>
        </authorList>
    </citation>
    <scope>NUCLEOTIDE SEQUENCE [LARGE SCALE GENOMIC DNA]</scope>
    <source>
        <strain evidence="9 11">DSM 2895</strain>
    </source>
</reference>
<dbReference type="PATRIC" id="fig|47500.8.peg.2572"/>
<keyword evidence="5 7" id="KW-1133">Transmembrane helix</keyword>
<keyword evidence="6 7" id="KW-0472">Membrane</keyword>
<evidence type="ECO:0000313" key="11">
    <source>
        <dbReference type="Proteomes" id="UP000037269"/>
    </source>
</evidence>
<evidence type="ECO:0000313" key="12">
    <source>
        <dbReference type="Proteomes" id="UP000182836"/>
    </source>
</evidence>
<dbReference type="GO" id="GO:0016020">
    <property type="term" value="C:membrane"/>
    <property type="evidence" value="ECO:0007669"/>
    <property type="project" value="UniProtKB-SubCell"/>
</dbReference>
<dbReference type="InterPro" id="IPR004840">
    <property type="entry name" value="Amino_acid_permease_CS"/>
</dbReference>
<dbReference type="Gene3D" id="1.20.1740.10">
    <property type="entry name" value="Amino acid/polyamine transporter I"/>
    <property type="match status" value="1"/>
</dbReference>
<feature type="domain" description="Amino acid permease/ SLC12A" evidence="8">
    <location>
        <begin position="20"/>
        <end position="462"/>
    </location>
</feature>
<dbReference type="PROSITE" id="PS00218">
    <property type="entry name" value="AMINO_ACID_PERMEASE_1"/>
    <property type="match status" value="1"/>
</dbReference>
<evidence type="ECO:0000256" key="4">
    <source>
        <dbReference type="ARBA" id="ARBA00022970"/>
    </source>
</evidence>
<keyword evidence="11" id="KW-1185">Reference proteome</keyword>
<feature type="transmembrane region" description="Helical" evidence="7">
    <location>
        <begin position="156"/>
        <end position="180"/>
    </location>
</feature>
<dbReference type="GeneID" id="42305807"/>
<dbReference type="RefSeq" id="WP_043064446.1">
    <property type="nucleotide sequence ID" value="NZ_BJOA01000150.1"/>
</dbReference>
<dbReference type="PIRSF" id="PIRSF006060">
    <property type="entry name" value="AA_transporter"/>
    <property type="match status" value="1"/>
</dbReference>
<dbReference type="AlphaFoldDB" id="A0A0D1WI76"/>
<organism evidence="9 11">
    <name type="scientific">Aneurinibacillus migulanus</name>
    <name type="common">Bacillus migulanus</name>
    <dbReference type="NCBI Taxonomy" id="47500"/>
    <lineage>
        <taxon>Bacteria</taxon>
        <taxon>Bacillati</taxon>
        <taxon>Bacillota</taxon>
        <taxon>Bacilli</taxon>
        <taxon>Bacillales</taxon>
        <taxon>Paenibacillaceae</taxon>
        <taxon>Aneurinibacillus group</taxon>
        <taxon>Aneurinibacillus</taxon>
    </lineage>
</organism>
<reference evidence="10 12" key="2">
    <citation type="submission" date="2016-10" db="EMBL/GenBank/DDBJ databases">
        <authorList>
            <person name="de Groot N.N."/>
        </authorList>
    </citation>
    <scope>NUCLEOTIDE SEQUENCE [LARGE SCALE GENOMIC DNA]</scope>
    <source>
        <strain evidence="10 12">DSM 2895</strain>
    </source>
</reference>
<feature type="transmembrane region" description="Helical" evidence="7">
    <location>
        <begin position="85"/>
        <end position="103"/>
    </location>
</feature>
<accession>A0A0D1WI76</accession>
<evidence type="ECO:0000313" key="10">
    <source>
        <dbReference type="EMBL" id="SDJ20148.1"/>
    </source>
</evidence>
<feature type="transmembrane region" description="Helical" evidence="7">
    <location>
        <begin position="436"/>
        <end position="454"/>
    </location>
</feature>
<evidence type="ECO:0000256" key="7">
    <source>
        <dbReference type="SAM" id="Phobius"/>
    </source>
</evidence>
<protein>
    <submittedName>
        <fullName evidence="9">Amino acid transporter</fullName>
    </submittedName>
    <submittedName>
        <fullName evidence="10">Arginine:proton symporter, AAT family</fullName>
    </submittedName>
</protein>
<feature type="transmembrane region" description="Helical" evidence="7">
    <location>
        <begin position="292"/>
        <end position="317"/>
    </location>
</feature>